<evidence type="ECO:0000313" key="2">
    <source>
        <dbReference type="EMBL" id="MBC2605923.1"/>
    </source>
</evidence>
<dbReference type="Proteomes" id="UP000526501">
    <property type="component" value="Unassembled WGS sequence"/>
</dbReference>
<keyword evidence="1" id="KW-0472">Membrane</keyword>
<reference evidence="2 3" key="1">
    <citation type="submission" date="2020-07" db="EMBL/GenBank/DDBJ databases">
        <authorList>
            <person name="Feng X."/>
        </authorList>
    </citation>
    <scope>NUCLEOTIDE SEQUENCE [LARGE SCALE GENOMIC DNA]</scope>
    <source>
        <strain evidence="2 3">JCM23202</strain>
    </source>
</reference>
<gene>
    <name evidence="2" type="ORF">H5P27_07690</name>
</gene>
<evidence type="ECO:0008006" key="4">
    <source>
        <dbReference type="Google" id="ProtNLM"/>
    </source>
</evidence>
<accession>A0A7X1B7Q0</accession>
<dbReference type="RefSeq" id="WP_185659811.1">
    <property type="nucleotide sequence ID" value="NZ_CAWPOO010000007.1"/>
</dbReference>
<feature type="transmembrane region" description="Helical" evidence="1">
    <location>
        <begin position="52"/>
        <end position="73"/>
    </location>
</feature>
<keyword evidence="3" id="KW-1185">Reference proteome</keyword>
<feature type="transmembrane region" description="Helical" evidence="1">
    <location>
        <begin position="128"/>
        <end position="147"/>
    </location>
</feature>
<dbReference type="EMBL" id="JACHVC010000007">
    <property type="protein sequence ID" value="MBC2605923.1"/>
    <property type="molecule type" value="Genomic_DNA"/>
</dbReference>
<feature type="transmembrane region" description="Helical" evidence="1">
    <location>
        <begin position="85"/>
        <end position="107"/>
    </location>
</feature>
<sequence>MPLINCPDCDREISSRAPACPHCGCPGEDRDSEASSNEKGAWRAVVKARTPINVFALGMMAAASIFGVSSTQIEGHELTAFTYGLHIFLAVSGMFFACLLFCKSSIYHPEDLAKAKKEGFEYGPDHPILAALAISGMLLGYVIYQALDTVYFRSGES</sequence>
<keyword evidence="1" id="KW-0812">Transmembrane</keyword>
<organism evidence="2 3">
    <name type="scientific">Pelagicoccus albus</name>
    <dbReference type="NCBI Taxonomy" id="415222"/>
    <lineage>
        <taxon>Bacteria</taxon>
        <taxon>Pseudomonadati</taxon>
        <taxon>Verrucomicrobiota</taxon>
        <taxon>Opitutia</taxon>
        <taxon>Puniceicoccales</taxon>
        <taxon>Pelagicoccaceae</taxon>
        <taxon>Pelagicoccus</taxon>
    </lineage>
</organism>
<comment type="caution">
    <text evidence="2">The sequence shown here is derived from an EMBL/GenBank/DDBJ whole genome shotgun (WGS) entry which is preliminary data.</text>
</comment>
<name>A0A7X1B7Q0_9BACT</name>
<protein>
    <recommendedName>
        <fullName evidence="4">Zinc-ribbon domain-containing protein</fullName>
    </recommendedName>
</protein>
<evidence type="ECO:0000256" key="1">
    <source>
        <dbReference type="SAM" id="Phobius"/>
    </source>
</evidence>
<proteinExistence type="predicted"/>
<evidence type="ECO:0000313" key="3">
    <source>
        <dbReference type="Proteomes" id="UP000526501"/>
    </source>
</evidence>
<dbReference type="AlphaFoldDB" id="A0A7X1B7Q0"/>
<keyword evidence="1" id="KW-1133">Transmembrane helix</keyword>